<organism evidence="9 10">
    <name type="scientific">Devosia rhodophyticola</name>
    <dbReference type="NCBI Taxonomy" id="3026423"/>
    <lineage>
        <taxon>Bacteria</taxon>
        <taxon>Pseudomonadati</taxon>
        <taxon>Pseudomonadota</taxon>
        <taxon>Alphaproteobacteria</taxon>
        <taxon>Hyphomicrobiales</taxon>
        <taxon>Devosiaceae</taxon>
        <taxon>Devosia</taxon>
    </lineage>
</organism>
<comment type="similarity">
    <text evidence="2">Belongs to the ABC transporter superfamily.</text>
</comment>
<dbReference type="PANTHER" id="PTHR43297:SF2">
    <property type="entry name" value="DIPEPTIDE TRANSPORT ATP-BINDING PROTEIN DPPD"/>
    <property type="match status" value="1"/>
</dbReference>
<dbReference type="PROSITE" id="PS50893">
    <property type="entry name" value="ABC_TRANSPORTER_2"/>
    <property type="match status" value="1"/>
</dbReference>
<dbReference type="SUPFAM" id="SSF52540">
    <property type="entry name" value="P-loop containing nucleoside triphosphate hydrolases"/>
    <property type="match status" value="1"/>
</dbReference>
<dbReference type="InterPro" id="IPR003593">
    <property type="entry name" value="AAA+_ATPase"/>
</dbReference>
<keyword evidence="6 9" id="KW-0067">ATP-binding</keyword>
<dbReference type="GO" id="GO:0005524">
    <property type="term" value="F:ATP binding"/>
    <property type="evidence" value="ECO:0007669"/>
    <property type="project" value="UniProtKB-KW"/>
</dbReference>
<dbReference type="NCBIfam" id="TIGR01727">
    <property type="entry name" value="oligo_HPY"/>
    <property type="match status" value="1"/>
</dbReference>
<gene>
    <name evidence="9" type="ORF">PSQ90_09945</name>
</gene>
<keyword evidence="7" id="KW-0472">Membrane</keyword>
<sequence>MSPLRSANAPIAQGPILDLAQVEVRFPSARGTFAVVDRVDLSVAHGEVLGLVGESGCGKSMLARSIMGLVPPPGVTTGGTMLFNGVDMVGLSKDERRRLRGDRIAVVPQEPMTSLNPTLRIGDQLTEVLRAHRPTMSSDERRARALVVMEQVGIQFAEQRLSQYPHELSGGIRQRVMIAMALICGGVELLIADEPTTALDVTIQAQILELFMQLQSEQKMAVILITHDLAVIAQTAHRVAVMYAGNIVELAPVLDLFDVPRHPYTRGLLESMPRRGISASKTHLATISGSVPDPSNPPAGCRFFDRCQFAVKGTCDAENPALEQITEDRWVRCFRWRELPEFVLADAGAGS</sequence>
<evidence type="ECO:0000259" key="8">
    <source>
        <dbReference type="PROSITE" id="PS50893"/>
    </source>
</evidence>
<keyword evidence="3" id="KW-0813">Transport</keyword>
<keyword evidence="10" id="KW-1185">Reference proteome</keyword>
<evidence type="ECO:0000256" key="6">
    <source>
        <dbReference type="ARBA" id="ARBA00022840"/>
    </source>
</evidence>
<accession>A0ABY7YUW6</accession>
<dbReference type="InterPro" id="IPR003439">
    <property type="entry name" value="ABC_transporter-like_ATP-bd"/>
</dbReference>
<dbReference type="InterPro" id="IPR050388">
    <property type="entry name" value="ABC_Ni/Peptide_Import"/>
</dbReference>
<dbReference type="CDD" id="cd03257">
    <property type="entry name" value="ABC_NikE_OppD_transporters"/>
    <property type="match status" value="1"/>
</dbReference>
<dbReference type="EMBL" id="CP118247">
    <property type="protein sequence ID" value="WDR04650.1"/>
    <property type="molecule type" value="Genomic_DNA"/>
</dbReference>
<keyword evidence="5" id="KW-0547">Nucleotide-binding</keyword>
<dbReference type="Pfam" id="PF00005">
    <property type="entry name" value="ABC_tran"/>
    <property type="match status" value="1"/>
</dbReference>
<evidence type="ECO:0000256" key="7">
    <source>
        <dbReference type="ARBA" id="ARBA00023136"/>
    </source>
</evidence>
<evidence type="ECO:0000256" key="3">
    <source>
        <dbReference type="ARBA" id="ARBA00022448"/>
    </source>
</evidence>
<evidence type="ECO:0000256" key="1">
    <source>
        <dbReference type="ARBA" id="ARBA00004417"/>
    </source>
</evidence>
<evidence type="ECO:0000313" key="9">
    <source>
        <dbReference type="EMBL" id="WDR04650.1"/>
    </source>
</evidence>
<evidence type="ECO:0000313" key="10">
    <source>
        <dbReference type="Proteomes" id="UP001222118"/>
    </source>
</evidence>
<protein>
    <submittedName>
        <fullName evidence="9">ABC transporter ATP-binding protein</fullName>
    </submittedName>
</protein>
<dbReference type="Proteomes" id="UP001222118">
    <property type="component" value="Chromosome"/>
</dbReference>
<evidence type="ECO:0000256" key="4">
    <source>
        <dbReference type="ARBA" id="ARBA00022475"/>
    </source>
</evidence>
<dbReference type="SMART" id="SM00382">
    <property type="entry name" value="AAA"/>
    <property type="match status" value="1"/>
</dbReference>
<comment type="subcellular location">
    <subcellularLocation>
        <location evidence="1">Cell inner membrane</location>
        <topology evidence="1">Peripheral membrane protein</topology>
    </subcellularLocation>
</comment>
<dbReference type="InterPro" id="IPR013563">
    <property type="entry name" value="Oligopep_ABC_C"/>
</dbReference>
<keyword evidence="4" id="KW-1003">Cell membrane</keyword>
<dbReference type="Pfam" id="PF08352">
    <property type="entry name" value="oligo_HPY"/>
    <property type="match status" value="1"/>
</dbReference>
<name>A0ABY7YUW6_9HYPH</name>
<dbReference type="InterPro" id="IPR027417">
    <property type="entry name" value="P-loop_NTPase"/>
</dbReference>
<evidence type="ECO:0000256" key="2">
    <source>
        <dbReference type="ARBA" id="ARBA00005417"/>
    </source>
</evidence>
<evidence type="ECO:0000256" key="5">
    <source>
        <dbReference type="ARBA" id="ARBA00022741"/>
    </source>
</evidence>
<feature type="domain" description="ABC transporter" evidence="8">
    <location>
        <begin position="17"/>
        <end position="269"/>
    </location>
</feature>
<reference evidence="9 10" key="1">
    <citation type="submission" date="2023-02" db="EMBL/GenBank/DDBJ databases">
        <title>Devosia chondri sp. nov., isolated from the phycosphere of marine algae.</title>
        <authorList>
            <person name="Kim J.M."/>
            <person name="Lee J.K."/>
            <person name="Choi B.J."/>
            <person name="Bayburt H."/>
            <person name="Jeon C.O."/>
        </authorList>
    </citation>
    <scope>NUCLEOTIDE SEQUENCE [LARGE SCALE GENOMIC DNA]</scope>
    <source>
        <strain evidence="9 10">G2-5</strain>
    </source>
</reference>
<dbReference type="PANTHER" id="PTHR43297">
    <property type="entry name" value="OLIGOPEPTIDE TRANSPORT ATP-BINDING PROTEIN APPD"/>
    <property type="match status" value="1"/>
</dbReference>
<dbReference type="Gene3D" id="3.40.50.300">
    <property type="entry name" value="P-loop containing nucleotide triphosphate hydrolases"/>
    <property type="match status" value="1"/>
</dbReference>
<proteinExistence type="inferred from homology"/>